<evidence type="ECO:0000259" key="3">
    <source>
        <dbReference type="Pfam" id="PF04082"/>
    </source>
</evidence>
<dbReference type="EMBL" id="MCFJ01000003">
    <property type="protein sequence ID" value="ORY68662.1"/>
    <property type="molecule type" value="Genomic_DNA"/>
</dbReference>
<dbReference type="AlphaFoldDB" id="A0A1Y2EAT7"/>
<feature type="region of interest" description="Disordered" evidence="2">
    <location>
        <begin position="654"/>
        <end position="679"/>
    </location>
</feature>
<keyword evidence="5" id="KW-1185">Reference proteome</keyword>
<dbReference type="Pfam" id="PF04082">
    <property type="entry name" value="Fungal_trans"/>
    <property type="match status" value="1"/>
</dbReference>
<proteinExistence type="predicted"/>
<sequence length="731" mass="81443">MGDQRLAANADVTYSYYPFLIINNLPNMMTQDINYLESQGCLRVPTRDILDIFMKQYFLHHHPLMPILNEGDFWDMYGQQGMRGSGERMSLLVFQSMLFVVCNYLSQDSIKALGFPSTRIARASLYRRAKLLYDFESESSMVYLAQAALLLSHWSPNFTHAFKKANSTWLSMAIQNAKSVEAHYYSAIPVISAAAHPAQHKRQNTLRRLWWCCIVRDRILPLGLRRSPKITRSHFDFDANPRLGYPDLDDEVHRSKVYNAETKRCLIGIFSQIVDLSIVLTSSLMLVFPLDDSPGWGKRVGAEQSEKVRECKSALRRWYESASLQFPMFGGGTARRINAMKRKESRHDSVILYTNMMYMYYHSSRVALSHHEVLQTAAAFVSPIDNLQDFSSIYENRRELQDATSGVTECLKELIQLRLARWLPISAVACTAFPLCLHIIDVNLSPHKLGSSSAPPSAQQAAKQHQLNILIAAMKTYQPQYDGVDYVSETIRHIVNLAQLDSPTPPSASNKISGWTDILASQPGCYLRLAMTMDLSFAKGRLPGLFTTGYSSVKALMRNGIATTSLTQHSPRLPNFNDARGPSPVNPTPPDRAFNAATTNLLIAENADASRALSEMHGGHGIVHLPSTESFIDASLKIEGIMSEILVPYTLQDDASSRSSSNSHSHGAGGVSYEATEEETADDWIGTAWGNEADVRMLGGEDGSDQETAQLLHALRESTGSGVTWRGKESA</sequence>
<dbReference type="OrthoDB" id="5121955at2759"/>
<reference evidence="4 5" key="1">
    <citation type="submission" date="2016-07" db="EMBL/GenBank/DDBJ databases">
        <title>Pervasive Adenine N6-methylation of Active Genes in Fungi.</title>
        <authorList>
            <consortium name="DOE Joint Genome Institute"/>
            <person name="Mondo S.J."/>
            <person name="Dannebaum R.O."/>
            <person name="Kuo R.C."/>
            <person name="Labutti K."/>
            <person name="Haridas S."/>
            <person name="Kuo A."/>
            <person name="Salamov A."/>
            <person name="Ahrendt S.R."/>
            <person name="Lipzen A."/>
            <person name="Sullivan W."/>
            <person name="Andreopoulos W.B."/>
            <person name="Clum A."/>
            <person name="Lindquist E."/>
            <person name="Daum C."/>
            <person name="Ramamoorthy G.K."/>
            <person name="Gryganskyi A."/>
            <person name="Culley D."/>
            <person name="Magnuson J.K."/>
            <person name="James T.Y."/>
            <person name="O'Malley M.A."/>
            <person name="Stajich J.E."/>
            <person name="Spatafora J.W."/>
            <person name="Visel A."/>
            <person name="Grigoriev I.V."/>
        </authorList>
    </citation>
    <scope>NUCLEOTIDE SEQUENCE [LARGE SCALE GENOMIC DNA]</scope>
    <source>
        <strain evidence="4 5">CBS 129021</strain>
    </source>
</reference>
<name>A0A1Y2EAT7_9PEZI</name>
<feature type="domain" description="Xylanolytic transcriptional activator regulatory" evidence="3">
    <location>
        <begin position="54"/>
        <end position="319"/>
    </location>
</feature>
<evidence type="ECO:0000313" key="4">
    <source>
        <dbReference type="EMBL" id="ORY68662.1"/>
    </source>
</evidence>
<dbReference type="PANTHER" id="PTHR47425:SF2">
    <property type="entry name" value="FARB-RELATED"/>
    <property type="match status" value="1"/>
</dbReference>
<gene>
    <name evidence="4" type="ORF">BCR38DRAFT_455569</name>
</gene>
<dbReference type="InterPro" id="IPR007219">
    <property type="entry name" value="XnlR_reg_dom"/>
</dbReference>
<dbReference type="PANTHER" id="PTHR47425">
    <property type="entry name" value="FARB-RELATED"/>
    <property type="match status" value="1"/>
</dbReference>
<evidence type="ECO:0000256" key="2">
    <source>
        <dbReference type="SAM" id="MobiDB-lite"/>
    </source>
</evidence>
<dbReference type="CDD" id="cd12148">
    <property type="entry name" value="fungal_TF_MHR"/>
    <property type="match status" value="1"/>
</dbReference>
<keyword evidence="1" id="KW-0539">Nucleus</keyword>
<organism evidence="4 5">
    <name type="scientific">Pseudomassariella vexata</name>
    <dbReference type="NCBI Taxonomy" id="1141098"/>
    <lineage>
        <taxon>Eukaryota</taxon>
        <taxon>Fungi</taxon>
        <taxon>Dikarya</taxon>
        <taxon>Ascomycota</taxon>
        <taxon>Pezizomycotina</taxon>
        <taxon>Sordariomycetes</taxon>
        <taxon>Xylariomycetidae</taxon>
        <taxon>Amphisphaeriales</taxon>
        <taxon>Pseudomassariaceae</taxon>
        <taxon>Pseudomassariella</taxon>
    </lineage>
</organism>
<evidence type="ECO:0000313" key="5">
    <source>
        <dbReference type="Proteomes" id="UP000193689"/>
    </source>
</evidence>
<dbReference type="STRING" id="1141098.A0A1Y2EAT7"/>
<dbReference type="Proteomes" id="UP000193689">
    <property type="component" value="Unassembled WGS sequence"/>
</dbReference>
<feature type="compositionally biased region" description="Low complexity" evidence="2">
    <location>
        <begin position="657"/>
        <end position="666"/>
    </location>
</feature>
<protein>
    <submittedName>
        <fullName evidence="4">Fungal-specific transcription factor domain-domain-containing protein</fullName>
    </submittedName>
</protein>
<dbReference type="GO" id="GO:0003677">
    <property type="term" value="F:DNA binding"/>
    <property type="evidence" value="ECO:0007669"/>
    <property type="project" value="InterPro"/>
</dbReference>
<dbReference type="GeneID" id="63778025"/>
<dbReference type="InterPro" id="IPR052761">
    <property type="entry name" value="Fungal_Detox/Toxin_TFs"/>
</dbReference>
<dbReference type="GO" id="GO:0006351">
    <property type="term" value="P:DNA-templated transcription"/>
    <property type="evidence" value="ECO:0007669"/>
    <property type="project" value="InterPro"/>
</dbReference>
<accession>A0A1Y2EAT7</accession>
<evidence type="ECO:0000256" key="1">
    <source>
        <dbReference type="ARBA" id="ARBA00023242"/>
    </source>
</evidence>
<dbReference type="RefSeq" id="XP_040718949.1">
    <property type="nucleotide sequence ID" value="XM_040861813.1"/>
</dbReference>
<dbReference type="GO" id="GO:0008270">
    <property type="term" value="F:zinc ion binding"/>
    <property type="evidence" value="ECO:0007669"/>
    <property type="project" value="InterPro"/>
</dbReference>
<dbReference type="InParanoid" id="A0A1Y2EAT7"/>
<comment type="caution">
    <text evidence="4">The sequence shown here is derived from an EMBL/GenBank/DDBJ whole genome shotgun (WGS) entry which is preliminary data.</text>
</comment>